<gene>
    <name evidence="1" type="ORF">SAMN06297397_0201</name>
</gene>
<keyword evidence="2" id="KW-1185">Reference proteome</keyword>
<comment type="caution">
    <text evidence="1">The sequence shown here is derived from an EMBL/GenBank/DDBJ whole genome shotgun (WGS) entry which is preliminary data.</text>
</comment>
<proteinExistence type="predicted"/>
<accession>A0AC61PHH7</accession>
<name>A0AC61PHH7_9FIRM</name>
<sequence length="216" mass="23537">MKRMTILALSLVLVLALVTGALAEPATVEDMLGQEMEDFSIETLSGENYTLYEALETHDLMVINFWASWCGPCQYEFPFLEEAWEKYSDRIGVVALSIEENDTGALLENFAKEFGLKFTVMNDGDMLGEKFGVYGVPTTLIVNKDKKIVAVEVGAKNSTEEFTELFDKLLSETGKTETTDAENSAAEGNVTEESAPEADATEDGAEVGIESEAGDA</sequence>
<reference evidence="1" key="1">
    <citation type="submission" date="2017-04" db="EMBL/GenBank/DDBJ databases">
        <authorList>
            <person name="Varghese N."/>
            <person name="Submissions S."/>
        </authorList>
    </citation>
    <scope>NUCLEOTIDE SEQUENCE</scope>
    <source>
        <strain evidence="1">WTE2008</strain>
    </source>
</reference>
<evidence type="ECO:0000313" key="1">
    <source>
        <dbReference type="EMBL" id="SMC35413.1"/>
    </source>
</evidence>
<dbReference type="EMBL" id="FWXZ01000001">
    <property type="protein sequence ID" value="SMC35413.1"/>
    <property type="molecule type" value="Genomic_DNA"/>
</dbReference>
<dbReference type="Proteomes" id="UP000192328">
    <property type="component" value="Unassembled WGS sequence"/>
</dbReference>
<organism evidence="1 2">
    <name type="scientific">Aristaeella lactis</name>
    <dbReference type="NCBI Taxonomy" id="3046383"/>
    <lineage>
        <taxon>Bacteria</taxon>
        <taxon>Bacillati</taxon>
        <taxon>Bacillota</taxon>
        <taxon>Clostridia</taxon>
        <taxon>Eubacteriales</taxon>
        <taxon>Aristaeellaceae</taxon>
        <taxon>Aristaeella</taxon>
    </lineage>
</organism>
<evidence type="ECO:0000313" key="2">
    <source>
        <dbReference type="Proteomes" id="UP000192328"/>
    </source>
</evidence>
<protein>
    <submittedName>
        <fullName evidence="1">Redoxin</fullName>
    </submittedName>
</protein>